<name>A0ABW8TPF4_9CLOT</name>
<evidence type="ECO:0000259" key="2">
    <source>
        <dbReference type="Pfam" id="PF20578"/>
    </source>
</evidence>
<comment type="caution">
    <text evidence="3">The sequence shown here is derived from an EMBL/GenBank/DDBJ whole genome shotgun (WGS) entry which is preliminary data.</text>
</comment>
<evidence type="ECO:0000313" key="3">
    <source>
        <dbReference type="EMBL" id="MFL0252869.1"/>
    </source>
</evidence>
<reference evidence="3 4" key="1">
    <citation type="submission" date="2024-11" db="EMBL/GenBank/DDBJ databases">
        <authorList>
            <person name="Heng Y.C."/>
            <person name="Lim A.C.H."/>
            <person name="Lee J.K.Y."/>
            <person name="Kittelmann S."/>
        </authorList>
    </citation>
    <scope>NUCLEOTIDE SEQUENCE [LARGE SCALE GENOMIC DNA]</scope>
    <source>
        <strain evidence="3 4">WILCCON 0114</strain>
    </source>
</reference>
<sequence length="322" mass="35636">MNKKGFTFAFLVFAFMLVGFCSRRVYAADANSSIDILEKAKDQIEFKNLDNLEENLNLPSMLTVDGKNVYVSWKSDKENVISSSSGYVNRQNINELVTLTATLKCDSYEDTKTFKAIVPAEESKANLLDLKVVDVNTIKLTFDDVPSQDKEDYVVRFYGLDEDKIIPVNAVKVDGFTATLSVDLSKLAGELVVNDLPVSDLINFKDVAPSSSGIKLTLVSSSNLELGKIADITVHAQNNARSAEEVPICIALFNADNNSIVKYTYLSKTVGAGDSCKFSGKIKIPETGNYYLKYFMIDNLDNMKQLEPSDAITIEKIVHIKN</sequence>
<dbReference type="RefSeq" id="WP_406789527.1">
    <property type="nucleotide sequence ID" value="NZ_JBJIAA010000022.1"/>
</dbReference>
<dbReference type="Pfam" id="PF20578">
    <property type="entry name" value="aBig_2"/>
    <property type="match status" value="1"/>
</dbReference>
<feature type="domain" description="Atrophied bacterial Ig" evidence="2">
    <location>
        <begin position="48"/>
        <end position="120"/>
    </location>
</feature>
<accession>A0ABW8TPF4</accession>
<proteinExistence type="predicted"/>
<feature type="chain" id="PRO_5045970657" evidence="1">
    <location>
        <begin position="28"/>
        <end position="322"/>
    </location>
</feature>
<evidence type="ECO:0000313" key="4">
    <source>
        <dbReference type="Proteomes" id="UP001623592"/>
    </source>
</evidence>
<gene>
    <name evidence="3" type="ORF">ACJDT4_20900</name>
</gene>
<keyword evidence="4" id="KW-1185">Reference proteome</keyword>
<organism evidence="3 4">
    <name type="scientific">Clostridium neuense</name>
    <dbReference type="NCBI Taxonomy" id="1728934"/>
    <lineage>
        <taxon>Bacteria</taxon>
        <taxon>Bacillati</taxon>
        <taxon>Bacillota</taxon>
        <taxon>Clostridia</taxon>
        <taxon>Eubacteriales</taxon>
        <taxon>Clostridiaceae</taxon>
        <taxon>Clostridium</taxon>
    </lineage>
</organism>
<dbReference type="InterPro" id="IPR046780">
    <property type="entry name" value="aBig_2"/>
</dbReference>
<keyword evidence="1" id="KW-0732">Signal</keyword>
<evidence type="ECO:0000256" key="1">
    <source>
        <dbReference type="SAM" id="SignalP"/>
    </source>
</evidence>
<feature type="signal peptide" evidence="1">
    <location>
        <begin position="1"/>
        <end position="27"/>
    </location>
</feature>
<protein>
    <submittedName>
        <fullName evidence="3">Immunoglobulin-like domain-containing protein</fullName>
    </submittedName>
</protein>
<dbReference type="EMBL" id="JBJIAA010000022">
    <property type="protein sequence ID" value="MFL0252869.1"/>
    <property type="molecule type" value="Genomic_DNA"/>
</dbReference>
<dbReference type="Proteomes" id="UP001623592">
    <property type="component" value="Unassembled WGS sequence"/>
</dbReference>